<comment type="caution">
    <text evidence="3">The sequence shown here is derived from an EMBL/GenBank/DDBJ whole genome shotgun (WGS) entry which is preliminary data.</text>
</comment>
<gene>
    <name evidence="3" type="ORF">C8D99_101259</name>
</gene>
<organism evidence="3 4">
    <name type="scientific">Aminivibrio pyruvatiphilus</name>
    <dbReference type="NCBI Taxonomy" id="1005740"/>
    <lineage>
        <taxon>Bacteria</taxon>
        <taxon>Thermotogati</taxon>
        <taxon>Synergistota</taxon>
        <taxon>Synergistia</taxon>
        <taxon>Synergistales</taxon>
        <taxon>Aminobacteriaceae</taxon>
        <taxon>Aminivibrio</taxon>
    </lineage>
</organism>
<evidence type="ECO:0000313" key="3">
    <source>
        <dbReference type="EMBL" id="TDY65109.1"/>
    </source>
</evidence>
<proteinExistence type="predicted"/>
<evidence type="ECO:0000259" key="2">
    <source>
        <dbReference type="Pfam" id="PF13439"/>
    </source>
</evidence>
<reference evidence="3 4" key="1">
    <citation type="submission" date="2019-03" db="EMBL/GenBank/DDBJ databases">
        <title>Genomic Encyclopedia of Type Strains, Phase IV (KMG-IV): sequencing the most valuable type-strain genomes for metagenomic binning, comparative biology and taxonomic classification.</title>
        <authorList>
            <person name="Goeker M."/>
        </authorList>
    </citation>
    <scope>NUCLEOTIDE SEQUENCE [LARGE SCALE GENOMIC DNA]</scope>
    <source>
        <strain evidence="3 4">DSM 25964</strain>
    </source>
</reference>
<dbReference type="RefSeq" id="WP_133955519.1">
    <property type="nucleotide sequence ID" value="NZ_SORI01000001.1"/>
</dbReference>
<sequence length="339" mass="37817">MKIIHILPELEEGGVERHVLWLTEELSFRGHDVTVISSGGKMVSRLASGVNHLALPVDVKNPLTAFFCARKIARLAARENVQLLHAHSRVPAWVAYWASRMAKIPFVVTAHGVFSNKTAWIYRPYRKAERVICVSSAVKRTMEPCFGNNTTVILNGMPEKDLSWKGSKDGMFRFLFIGRLSPVKGIQDIVEILPLLQGDWTLDVVGNGPLFSTLSAKIKELALNDRVFLHGFRDDTDRWLSECSCLLFPSYTEGMPLTLARAVQMGVPVLASSIPPVIEMAETEEGLLPPGEKDLWRRALQGVLEGNKSFPRFSSEKIPTIKKMTDEVEAVYAEVSCSR</sequence>
<dbReference type="CDD" id="cd03819">
    <property type="entry name" value="GT4_WavL-like"/>
    <property type="match status" value="1"/>
</dbReference>
<dbReference type="InterPro" id="IPR001296">
    <property type="entry name" value="Glyco_trans_1"/>
</dbReference>
<accession>A0A4R8MGH9</accession>
<keyword evidence="4" id="KW-1185">Reference proteome</keyword>
<dbReference type="PANTHER" id="PTHR12526">
    <property type="entry name" value="GLYCOSYLTRANSFERASE"/>
    <property type="match status" value="1"/>
</dbReference>
<dbReference type="SUPFAM" id="SSF53756">
    <property type="entry name" value="UDP-Glycosyltransferase/glycogen phosphorylase"/>
    <property type="match status" value="1"/>
</dbReference>
<keyword evidence="3" id="KW-0808">Transferase</keyword>
<dbReference type="Gene3D" id="3.40.50.2000">
    <property type="entry name" value="Glycogen Phosphorylase B"/>
    <property type="match status" value="2"/>
</dbReference>
<dbReference type="InterPro" id="IPR028098">
    <property type="entry name" value="Glyco_trans_4-like_N"/>
</dbReference>
<feature type="domain" description="Glycosyltransferase subfamily 4-like N-terminal" evidence="2">
    <location>
        <begin position="13"/>
        <end position="157"/>
    </location>
</feature>
<protein>
    <submittedName>
        <fullName evidence="3">Glycosyltransferase involved in cell wall biosynthesis</fullName>
    </submittedName>
</protein>
<dbReference type="OrthoDB" id="9814612at2"/>
<dbReference type="AlphaFoldDB" id="A0A4R8MGH9"/>
<dbReference type="Pfam" id="PF00534">
    <property type="entry name" value="Glycos_transf_1"/>
    <property type="match status" value="1"/>
</dbReference>
<feature type="domain" description="Glycosyl transferase family 1" evidence="1">
    <location>
        <begin position="167"/>
        <end position="309"/>
    </location>
</feature>
<name>A0A4R8MGH9_9BACT</name>
<dbReference type="EMBL" id="SORI01000001">
    <property type="protein sequence ID" value="TDY65109.1"/>
    <property type="molecule type" value="Genomic_DNA"/>
</dbReference>
<dbReference type="GO" id="GO:0016740">
    <property type="term" value="F:transferase activity"/>
    <property type="evidence" value="ECO:0007669"/>
    <property type="project" value="UniProtKB-KW"/>
</dbReference>
<dbReference type="Proteomes" id="UP000295066">
    <property type="component" value="Unassembled WGS sequence"/>
</dbReference>
<evidence type="ECO:0000259" key="1">
    <source>
        <dbReference type="Pfam" id="PF00534"/>
    </source>
</evidence>
<evidence type="ECO:0000313" key="4">
    <source>
        <dbReference type="Proteomes" id="UP000295066"/>
    </source>
</evidence>
<dbReference type="Pfam" id="PF13439">
    <property type="entry name" value="Glyco_transf_4"/>
    <property type="match status" value="1"/>
</dbReference>